<protein>
    <submittedName>
        <fullName evidence="6">Amino acid adenylation domain-containing protein</fullName>
    </submittedName>
</protein>
<comment type="caution">
    <text evidence="6">The sequence shown here is derived from an EMBL/GenBank/DDBJ whole genome shotgun (WGS) entry which is preliminary data.</text>
</comment>
<evidence type="ECO:0000259" key="5">
    <source>
        <dbReference type="PROSITE" id="PS50075"/>
    </source>
</evidence>
<keyword evidence="3" id="KW-0597">Phosphoprotein</keyword>
<dbReference type="Gene3D" id="3.30.559.10">
    <property type="entry name" value="Chloramphenicol acetyltransferase-like domain"/>
    <property type="match status" value="2"/>
</dbReference>
<dbReference type="InterPro" id="IPR036736">
    <property type="entry name" value="ACP-like_sf"/>
</dbReference>
<dbReference type="InterPro" id="IPR025110">
    <property type="entry name" value="AMP-bd_C"/>
</dbReference>
<dbReference type="PANTHER" id="PTHR45527:SF1">
    <property type="entry name" value="FATTY ACID SYNTHASE"/>
    <property type="match status" value="1"/>
</dbReference>
<dbReference type="InterPro" id="IPR020845">
    <property type="entry name" value="AMP-binding_CS"/>
</dbReference>
<dbReference type="Pfam" id="PF00668">
    <property type="entry name" value="Condensation"/>
    <property type="match status" value="2"/>
</dbReference>
<dbReference type="PROSITE" id="PS00455">
    <property type="entry name" value="AMP_BINDING"/>
    <property type="match status" value="1"/>
</dbReference>
<feature type="compositionally biased region" description="Basic and acidic residues" evidence="4">
    <location>
        <begin position="1"/>
        <end position="14"/>
    </location>
</feature>
<dbReference type="Proteomes" id="UP001595923">
    <property type="component" value="Unassembled WGS sequence"/>
</dbReference>
<dbReference type="Gene3D" id="3.30.559.30">
    <property type="entry name" value="Nonribosomal peptide synthetase, condensation domain"/>
    <property type="match status" value="2"/>
</dbReference>
<dbReference type="CDD" id="cd19531">
    <property type="entry name" value="LCL_NRPS-like"/>
    <property type="match status" value="2"/>
</dbReference>
<dbReference type="SUPFAM" id="SSF56801">
    <property type="entry name" value="Acetyl-CoA synthetase-like"/>
    <property type="match status" value="1"/>
</dbReference>
<dbReference type="InterPro" id="IPR006162">
    <property type="entry name" value="Ppantetheine_attach_site"/>
</dbReference>
<evidence type="ECO:0000256" key="4">
    <source>
        <dbReference type="SAM" id="MobiDB-lite"/>
    </source>
</evidence>
<evidence type="ECO:0000313" key="7">
    <source>
        <dbReference type="Proteomes" id="UP001595923"/>
    </source>
</evidence>
<proteinExistence type="predicted"/>
<dbReference type="SMART" id="SM00823">
    <property type="entry name" value="PKS_PP"/>
    <property type="match status" value="1"/>
</dbReference>
<dbReference type="InterPro" id="IPR020806">
    <property type="entry name" value="PKS_PP-bd"/>
</dbReference>
<dbReference type="NCBIfam" id="TIGR01733">
    <property type="entry name" value="AA-adenyl-dom"/>
    <property type="match status" value="1"/>
</dbReference>
<keyword evidence="2" id="KW-0596">Phosphopantetheine</keyword>
<dbReference type="SUPFAM" id="SSF52777">
    <property type="entry name" value="CoA-dependent acyltransferases"/>
    <property type="match status" value="4"/>
</dbReference>
<dbReference type="InterPro" id="IPR045851">
    <property type="entry name" value="AMP-bd_C_sf"/>
</dbReference>
<comment type="cofactor">
    <cofactor evidence="1">
        <name>pantetheine 4'-phosphate</name>
        <dbReference type="ChEBI" id="CHEBI:47942"/>
    </cofactor>
</comment>
<feature type="domain" description="Carrier" evidence="5">
    <location>
        <begin position="1010"/>
        <end position="1085"/>
    </location>
</feature>
<organism evidence="6 7">
    <name type="scientific">Nocardiopsis mangrovi</name>
    <dbReference type="NCBI Taxonomy" id="1179818"/>
    <lineage>
        <taxon>Bacteria</taxon>
        <taxon>Bacillati</taxon>
        <taxon>Actinomycetota</taxon>
        <taxon>Actinomycetes</taxon>
        <taxon>Streptosporangiales</taxon>
        <taxon>Nocardiopsidaceae</taxon>
        <taxon>Nocardiopsis</taxon>
    </lineage>
</organism>
<dbReference type="SUPFAM" id="SSF47336">
    <property type="entry name" value="ACP-like"/>
    <property type="match status" value="1"/>
</dbReference>
<dbReference type="InterPro" id="IPR001242">
    <property type="entry name" value="Condensation_dom"/>
</dbReference>
<dbReference type="EMBL" id="JBHSFQ010000007">
    <property type="protein sequence ID" value="MFC4562165.1"/>
    <property type="molecule type" value="Genomic_DNA"/>
</dbReference>
<gene>
    <name evidence="6" type="ORF">ACFO4E_09880</name>
</gene>
<dbReference type="Pfam" id="PF13193">
    <property type="entry name" value="AMP-binding_C"/>
    <property type="match status" value="1"/>
</dbReference>
<dbReference type="InterPro" id="IPR000873">
    <property type="entry name" value="AMP-dep_synth/lig_dom"/>
</dbReference>
<dbReference type="PROSITE" id="PS50075">
    <property type="entry name" value="CARRIER"/>
    <property type="match status" value="1"/>
</dbReference>
<keyword evidence="7" id="KW-1185">Reference proteome</keyword>
<reference evidence="7" key="1">
    <citation type="journal article" date="2019" name="Int. J. Syst. Evol. Microbiol.">
        <title>The Global Catalogue of Microorganisms (GCM) 10K type strain sequencing project: providing services to taxonomists for standard genome sequencing and annotation.</title>
        <authorList>
            <consortium name="The Broad Institute Genomics Platform"/>
            <consortium name="The Broad Institute Genome Sequencing Center for Infectious Disease"/>
            <person name="Wu L."/>
            <person name="Ma J."/>
        </authorList>
    </citation>
    <scope>NUCLEOTIDE SEQUENCE [LARGE SCALE GENOMIC DNA]</scope>
    <source>
        <strain evidence="7">XZYJ18</strain>
    </source>
</reference>
<dbReference type="PROSITE" id="PS00012">
    <property type="entry name" value="PHOSPHOPANTETHEINE"/>
    <property type="match status" value="1"/>
</dbReference>
<evidence type="ECO:0000313" key="6">
    <source>
        <dbReference type="EMBL" id="MFC4562165.1"/>
    </source>
</evidence>
<dbReference type="Gene3D" id="3.30.300.30">
    <property type="match status" value="1"/>
</dbReference>
<dbReference type="Pfam" id="PF00501">
    <property type="entry name" value="AMP-binding"/>
    <property type="match status" value="1"/>
</dbReference>
<dbReference type="RefSeq" id="WP_378573137.1">
    <property type="nucleotide sequence ID" value="NZ_JBHSFQ010000007.1"/>
</dbReference>
<dbReference type="PANTHER" id="PTHR45527">
    <property type="entry name" value="NONRIBOSOMAL PEPTIDE SYNTHETASE"/>
    <property type="match status" value="1"/>
</dbReference>
<dbReference type="InterPro" id="IPR029058">
    <property type="entry name" value="AB_hydrolase_fold"/>
</dbReference>
<dbReference type="InterPro" id="IPR010071">
    <property type="entry name" value="AA_adenyl_dom"/>
</dbReference>
<evidence type="ECO:0000256" key="2">
    <source>
        <dbReference type="ARBA" id="ARBA00022450"/>
    </source>
</evidence>
<dbReference type="CDD" id="cd17651">
    <property type="entry name" value="A_NRPS_VisG_like"/>
    <property type="match status" value="1"/>
</dbReference>
<dbReference type="InterPro" id="IPR023213">
    <property type="entry name" value="CAT-like_dom_sf"/>
</dbReference>
<name>A0ABV9DTD2_9ACTN</name>
<dbReference type="Gene3D" id="3.40.50.980">
    <property type="match status" value="2"/>
</dbReference>
<evidence type="ECO:0000256" key="3">
    <source>
        <dbReference type="ARBA" id="ARBA00022553"/>
    </source>
</evidence>
<sequence>MNDRAARAPRRREPGPAGRSARGRGSGLARVDRDGPLTASFAQRRMWFLDRLMPGNPSYNCPVVERVRGVFSPEVFAEALAAVVERHESLRTVITDDDGVPLQVVGDGSDIVCRIVEAGGDAESRLESARRIAREELRAPFDLGAGPLLRAVVVRLAADDHVVCLVAHHACVDGWSLNVLVSELSAAYSALREGRAPALAPLAVQYADFAAWEAGRLRGRRHAKQIDYWTERLRGMPSTLGLSTDRPRPSLPSHEADLLHFRIPPELTRRARELGAAEGATLYMTLLAVLNVVLAKHARSEDIAVGAPILNRPRSELEPLIGFFANTLVFRTDLSGDPAFRDLLGRVRTVATGALAHSELPFEHIVESLKVERDLSHNPLVQLLFQLTSAAPGRFAFSGAESAEFSYGLTFTRMDLEIHLAENTEDDGLTGHVVFSNELFDTETVELLVHHFVVGVEQALDEPDRPISSMSLLDGAEREKLLAGWHGARLDLPREPLHELFSAQARRTPDSVAIVSGDDRLTYRELEERTNRLAHHLRGLGAGPESLVGLCVQRGFGIVEGMLGVLKSGAAYVPIDPVLPAARIEFILADTGLTHIVTDEGSASALAGFGGGLVFVDRPGDFAPQSADPPVTGADASSLAYVIYTSGSTGVPKGILMPHLPIVNLVAWQKTVMAATPATRTAQFAALGFDISLQEVFSALLHGESVYLPQDDIRRDAAAFARWIADHGVHQVFLPNVMVQALSEEVDRTGAALPELRHLSQAGERISLDAPLRRLVDRHPALRVHNHYGPSEAHVITAYTFPRRTGDWPHSAPVGRPVANTLLYVVDENLEPVPTGVPGELCVAGAGLSRGYLGRPELTDQLFVPNPFAAGTRMYRTGDLVRWRWDGNLEFLGRIDDQVKVRGFRIEPGEVQAVLERHDLVRQAVVVAVDDAAGVKRLVSYLTVHPGARANGHDLVGDLRAHVGAGLPEYMVPSAFVVLDALPLTAGGKVDRALLPAPQLRGALDIDYVAPLSPEEVRMCEIFTDLLGAENVGAEDDFFALGGHSLIAARIIARINAEFGLELPLRAVFDNRTPKTIGELVARESAARRRTAPVLAPIGHDGPVPVSLSQENLLVAGCDPAVESTYTVPPLVLRLRGELDADVLRRSFALLVERHSAVRTTFEVRDGRVVQRVRGADGFAVEQVDLVGLPEAEREARARELVSAEVSRAFDLARGPLLRVKLFRLREDEHVLSVVQHHITSDGWSQALLVREVAAIYSALLTGAEPAVPSLPVQYRDYASWERSTMSGGALDRQRTYWASQIERMRPLRLPADRPRTAGSARRGQMLTWHVPAEVVRAAQELGGRIGASLYMTMLTAFAVVLRERTGVDDICVGTPVANRGRVEVEHLIGSFAKVIAVRAELHGDLAFEEAVALVRDGVLDGSTHQDLPLFVAMKELDPGRDLAAEPALPVLFQLVDTPHTALALPRVETTDFGFDWEFSTPVDLEVHLLRGEKPDELAGFAIIDRDLFDPDTVSGLLDETVRVLEGAGERPGVLVSELTTRL</sequence>
<dbReference type="Gene3D" id="3.40.50.1820">
    <property type="entry name" value="alpha/beta hydrolase"/>
    <property type="match status" value="1"/>
</dbReference>
<feature type="region of interest" description="Disordered" evidence="4">
    <location>
        <begin position="1"/>
        <end position="33"/>
    </location>
</feature>
<evidence type="ECO:0000256" key="1">
    <source>
        <dbReference type="ARBA" id="ARBA00001957"/>
    </source>
</evidence>
<accession>A0ABV9DTD2</accession>
<dbReference type="InterPro" id="IPR009081">
    <property type="entry name" value="PP-bd_ACP"/>
</dbReference>
<dbReference type="Gene3D" id="2.30.38.10">
    <property type="entry name" value="Luciferase, Domain 3"/>
    <property type="match status" value="1"/>
</dbReference>
<dbReference type="Pfam" id="PF00550">
    <property type="entry name" value="PP-binding"/>
    <property type="match status" value="1"/>
</dbReference>